<protein>
    <submittedName>
        <fullName evidence="1">Bap-like</fullName>
    </submittedName>
</protein>
<evidence type="ECO:0000313" key="2">
    <source>
        <dbReference type="Proteomes" id="UP000001542"/>
    </source>
</evidence>
<dbReference type="AlphaFoldDB" id="A2DGB1"/>
<proteinExistence type="predicted"/>
<dbReference type="InParanoid" id="A2DGB1"/>
<sequence length="239" mass="27230">MSIEDLDSNEIVNLKYKYEGMENYVDITPSIPIVSESKIETTQVEVHLPSKYSGVLQIELVATDSHSLESLKEFVNVTIRNVPQLYISSEVPSIAKGDSLTISGYIADIDPDDSFTFHIDNKEYESKLNRTSENISFSIQVQISDITTGEKSLDIYVTDKYNFDSNKHSFIFFIRAKPEVVIYPIKGKHVKGRQLEFSFKIKDEDEGDSSIVNIKYENKEITSIARKLHNEGRIPRSFS</sequence>
<dbReference type="VEuPathDB" id="TrichDB:TVAGG3_0967050"/>
<reference evidence="1" key="1">
    <citation type="submission" date="2006-10" db="EMBL/GenBank/DDBJ databases">
        <authorList>
            <person name="Amadeo P."/>
            <person name="Zhao Q."/>
            <person name="Wortman J."/>
            <person name="Fraser-Liggett C."/>
            <person name="Carlton J."/>
        </authorList>
    </citation>
    <scope>NUCLEOTIDE SEQUENCE</scope>
    <source>
        <strain evidence="1">G3</strain>
    </source>
</reference>
<dbReference type="EMBL" id="DS113197">
    <property type="protein sequence ID" value="EAY20507.1"/>
    <property type="molecule type" value="Genomic_DNA"/>
</dbReference>
<accession>A2DGB1</accession>
<reference evidence="1" key="2">
    <citation type="journal article" date="2007" name="Science">
        <title>Draft genome sequence of the sexually transmitted pathogen Trichomonas vaginalis.</title>
        <authorList>
            <person name="Carlton J.M."/>
            <person name="Hirt R.P."/>
            <person name="Silva J.C."/>
            <person name="Delcher A.L."/>
            <person name="Schatz M."/>
            <person name="Zhao Q."/>
            <person name="Wortman J.R."/>
            <person name="Bidwell S.L."/>
            <person name="Alsmark U.C.M."/>
            <person name="Besteiro S."/>
            <person name="Sicheritz-Ponten T."/>
            <person name="Noel C.J."/>
            <person name="Dacks J.B."/>
            <person name="Foster P.G."/>
            <person name="Simillion C."/>
            <person name="Van de Peer Y."/>
            <person name="Miranda-Saavedra D."/>
            <person name="Barton G.J."/>
            <person name="Westrop G.D."/>
            <person name="Mueller S."/>
            <person name="Dessi D."/>
            <person name="Fiori P.L."/>
            <person name="Ren Q."/>
            <person name="Paulsen I."/>
            <person name="Zhang H."/>
            <person name="Bastida-Corcuera F.D."/>
            <person name="Simoes-Barbosa A."/>
            <person name="Brown M.T."/>
            <person name="Hayes R.D."/>
            <person name="Mukherjee M."/>
            <person name="Okumura C.Y."/>
            <person name="Schneider R."/>
            <person name="Smith A.J."/>
            <person name="Vanacova S."/>
            <person name="Villalvazo M."/>
            <person name="Haas B.J."/>
            <person name="Pertea M."/>
            <person name="Feldblyum T.V."/>
            <person name="Utterback T.R."/>
            <person name="Shu C.L."/>
            <person name="Osoegawa K."/>
            <person name="de Jong P.J."/>
            <person name="Hrdy I."/>
            <person name="Horvathova L."/>
            <person name="Zubacova Z."/>
            <person name="Dolezal P."/>
            <person name="Malik S.B."/>
            <person name="Logsdon J.M. Jr."/>
            <person name="Henze K."/>
            <person name="Gupta A."/>
            <person name="Wang C.C."/>
            <person name="Dunne R.L."/>
            <person name="Upcroft J.A."/>
            <person name="Upcroft P."/>
            <person name="White O."/>
            <person name="Salzberg S.L."/>
            <person name="Tang P."/>
            <person name="Chiu C.-H."/>
            <person name="Lee Y.-S."/>
            <person name="Embley T.M."/>
            <person name="Coombs G.H."/>
            <person name="Mottram J.C."/>
            <person name="Tachezy J."/>
            <person name="Fraser-Liggett C.M."/>
            <person name="Johnson P.J."/>
        </authorList>
    </citation>
    <scope>NUCLEOTIDE SEQUENCE [LARGE SCALE GENOMIC DNA]</scope>
    <source>
        <strain evidence="1">G3</strain>
    </source>
</reference>
<dbReference type="RefSeq" id="XP_001581493.1">
    <property type="nucleotide sequence ID" value="XM_001581443.1"/>
</dbReference>
<gene>
    <name evidence="1" type="ORF">TVAG_238790</name>
</gene>
<name>A2DGB1_TRIV3</name>
<keyword evidence="2" id="KW-1185">Reference proteome</keyword>
<dbReference type="VEuPathDB" id="TrichDB:TVAG_238790"/>
<evidence type="ECO:0000313" key="1">
    <source>
        <dbReference type="EMBL" id="EAY20507.1"/>
    </source>
</evidence>
<dbReference type="Proteomes" id="UP000001542">
    <property type="component" value="Unassembled WGS sequence"/>
</dbReference>
<dbReference type="KEGG" id="tva:5466034"/>
<organism evidence="1 2">
    <name type="scientific">Trichomonas vaginalis (strain ATCC PRA-98 / G3)</name>
    <dbReference type="NCBI Taxonomy" id="412133"/>
    <lineage>
        <taxon>Eukaryota</taxon>
        <taxon>Metamonada</taxon>
        <taxon>Parabasalia</taxon>
        <taxon>Trichomonadida</taxon>
        <taxon>Trichomonadidae</taxon>
        <taxon>Trichomonas</taxon>
    </lineage>
</organism>